<dbReference type="Pfam" id="PF04055">
    <property type="entry name" value="Radical_SAM"/>
    <property type="match status" value="1"/>
</dbReference>
<dbReference type="InterPro" id="IPR002792">
    <property type="entry name" value="TRAM_dom"/>
</dbReference>
<dbReference type="PROSITE" id="PS01278">
    <property type="entry name" value="MTTASE_RADICAL"/>
    <property type="match status" value="1"/>
</dbReference>
<keyword evidence="5 8" id="KW-0479">Metal-binding</keyword>
<dbReference type="GO" id="GO:0005840">
    <property type="term" value="C:ribosome"/>
    <property type="evidence" value="ECO:0007669"/>
    <property type="project" value="UniProtKB-KW"/>
</dbReference>
<dbReference type="HAMAP" id="MF_01865">
    <property type="entry name" value="MTTase_RimO"/>
    <property type="match status" value="1"/>
</dbReference>
<comment type="similarity">
    <text evidence="8">Belongs to the methylthiotransferase family. RimO subfamily.</text>
</comment>
<dbReference type="InterPro" id="IPR020612">
    <property type="entry name" value="Methylthiotransferase_CS"/>
</dbReference>
<dbReference type="GO" id="GO:0005829">
    <property type="term" value="C:cytosol"/>
    <property type="evidence" value="ECO:0007669"/>
    <property type="project" value="TreeGrafter"/>
</dbReference>
<dbReference type="CDD" id="cd01335">
    <property type="entry name" value="Radical_SAM"/>
    <property type="match status" value="1"/>
</dbReference>
<dbReference type="EMBL" id="LXQC01000113">
    <property type="protein sequence ID" value="TFE70654.1"/>
    <property type="molecule type" value="Genomic_DNA"/>
</dbReference>
<dbReference type="InterPro" id="IPR005839">
    <property type="entry name" value="Methylthiotransferase"/>
</dbReference>
<evidence type="ECO:0000256" key="2">
    <source>
        <dbReference type="ARBA" id="ARBA00022490"/>
    </source>
</evidence>
<dbReference type="SUPFAM" id="SSF102114">
    <property type="entry name" value="Radical SAM enzymes"/>
    <property type="match status" value="1"/>
</dbReference>
<dbReference type="FunFam" id="3.80.30.20:FF:000001">
    <property type="entry name" value="tRNA-2-methylthio-N(6)-dimethylallyladenosine synthase 2"/>
    <property type="match status" value="1"/>
</dbReference>
<dbReference type="Gene3D" id="3.40.50.12160">
    <property type="entry name" value="Methylthiotransferase, N-terminal domain"/>
    <property type="match status" value="1"/>
</dbReference>
<dbReference type="Pfam" id="PF00919">
    <property type="entry name" value="UPF0004"/>
    <property type="match status" value="1"/>
</dbReference>
<evidence type="ECO:0000256" key="6">
    <source>
        <dbReference type="ARBA" id="ARBA00023004"/>
    </source>
</evidence>
<evidence type="ECO:0000256" key="7">
    <source>
        <dbReference type="ARBA" id="ARBA00023014"/>
    </source>
</evidence>
<evidence type="ECO:0000256" key="8">
    <source>
        <dbReference type="HAMAP-Rule" id="MF_01865"/>
    </source>
</evidence>
<dbReference type="GO" id="GO:0103039">
    <property type="term" value="F:protein methylthiotransferase activity"/>
    <property type="evidence" value="ECO:0007669"/>
    <property type="project" value="UniProtKB-EC"/>
</dbReference>
<dbReference type="Pfam" id="PF18693">
    <property type="entry name" value="TRAM_2"/>
    <property type="match status" value="1"/>
</dbReference>
<dbReference type="NCBIfam" id="TIGR00089">
    <property type="entry name" value="MiaB/RimO family radical SAM methylthiotransferase"/>
    <property type="match status" value="1"/>
</dbReference>
<dbReference type="SFLD" id="SFLDG01082">
    <property type="entry name" value="B12-binding_domain_containing"/>
    <property type="match status" value="1"/>
</dbReference>
<organism evidence="11 12">
    <name type="scientific">Methylacidiphilum caldifontis</name>
    <dbReference type="NCBI Taxonomy" id="2795386"/>
    <lineage>
        <taxon>Bacteria</taxon>
        <taxon>Pseudomonadati</taxon>
        <taxon>Verrucomicrobiota</taxon>
        <taxon>Methylacidiphilae</taxon>
        <taxon>Methylacidiphilales</taxon>
        <taxon>Methylacidiphilaceae</taxon>
        <taxon>Methylacidiphilum (ex Ratnadevi et al. 2023)</taxon>
    </lineage>
</organism>
<dbReference type="GO" id="GO:0046872">
    <property type="term" value="F:metal ion binding"/>
    <property type="evidence" value="ECO:0007669"/>
    <property type="project" value="UniProtKB-KW"/>
</dbReference>
<feature type="binding site" evidence="8">
    <location>
        <position position="88"/>
    </location>
    <ligand>
        <name>[4Fe-4S] cluster</name>
        <dbReference type="ChEBI" id="CHEBI:49883"/>
        <label>1</label>
    </ligand>
</feature>
<name>A0A4Y8PHM2_9BACT</name>
<dbReference type="Proteomes" id="UP000297713">
    <property type="component" value="Unassembled WGS sequence"/>
</dbReference>
<dbReference type="InterPro" id="IPR007197">
    <property type="entry name" value="rSAM"/>
</dbReference>
<dbReference type="SFLD" id="SFLDF00274">
    <property type="entry name" value="ribosomal_protein_S12_methylth"/>
    <property type="match status" value="1"/>
</dbReference>
<keyword evidence="3 8" id="KW-0808">Transferase</keyword>
<dbReference type="AlphaFoldDB" id="A0A4Y8PHM2"/>
<comment type="caution">
    <text evidence="11">The sequence shown here is derived from an EMBL/GenBank/DDBJ whole genome shotgun (WGS) entry which is preliminary data.</text>
</comment>
<feature type="domain" description="Radical SAM core" evidence="10">
    <location>
        <begin position="153"/>
        <end position="385"/>
    </location>
</feature>
<keyword evidence="11" id="KW-0687">Ribonucleoprotein</keyword>
<dbReference type="InterPro" id="IPR005840">
    <property type="entry name" value="Ribosomal_uS12_MeSTrfase_RimO"/>
</dbReference>
<dbReference type="PANTHER" id="PTHR43837:SF1">
    <property type="entry name" value="RIBOSOMAL PROTEIN US12 METHYLTHIOTRANSFERASE RIMO"/>
    <property type="match status" value="1"/>
</dbReference>
<feature type="binding site" evidence="8">
    <location>
        <position position="167"/>
    </location>
    <ligand>
        <name>[4Fe-4S] cluster</name>
        <dbReference type="ChEBI" id="CHEBI:49883"/>
        <label>2</label>
        <note>4Fe-4S-S-AdoMet</note>
    </ligand>
</feature>
<dbReference type="GO" id="GO:0006400">
    <property type="term" value="P:tRNA modification"/>
    <property type="evidence" value="ECO:0007669"/>
    <property type="project" value="InterPro"/>
</dbReference>
<keyword evidence="2 8" id="KW-0963">Cytoplasm</keyword>
<accession>A0A4Y8PHM2</accession>
<dbReference type="InterPro" id="IPR023404">
    <property type="entry name" value="rSAM_horseshoe"/>
</dbReference>
<dbReference type="Gene3D" id="2.40.50.140">
    <property type="entry name" value="Nucleic acid-binding proteins"/>
    <property type="match status" value="1"/>
</dbReference>
<comment type="subcellular location">
    <subcellularLocation>
        <location evidence="8">Cytoplasm</location>
    </subcellularLocation>
</comment>
<keyword evidence="11" id="KW-0689">Ribosomal protein</keyword>
<sequence length="445" mass="50114">MEADLSGTIVAMISLGCSKNLVDSEVMLGKLLEAGAVLTPSAHHADILLINTCGFISPAKKESIDTILSAIHRRDTVAKKQKIVVTGCLFQRYGEELSTLLPEVDLFLGLDEVPKIDIHLKQLLDKNSDCKKNPSLNISPRFIPDFDHPRFQLTPLHFGYIKIAEGCNHPCTFCIIPKIRGRYRSRSIKSVVAEAESMIQRGIKEIILISQDTTFYGQDLSPDRSSLLVDLLDSLEAMDGDFWIRLLYTHPAHWTTSLIEKFSNSSKITKYIDIPIQHISDPILQRMQRKTEESYIQELLSEIRSKVKNAAIRTTLIVGFPGESEEDFQKLYSFISTFKFDRLGVFPYSAEEGTKAEKMIGKIPEAIKKRRAKKIMELQKQIVEEKNKGLVGRSLKVLVDAPGLARTEWDAPDIDCLVHVPYSLPAGHFAEVKIIGFKEYDLIAQ</sequence>
<gene>
    <name evidence="8" type="primary">rimO</name>
    <name evidence="11" type="ORF">A7Q10_06185</name>
</gene>
<dbReference type="Gene3D" id="3.80.30.20">
    <property type="entry name" value="tm_1862 like domain"/>
    <property type="match status" value="1"/>
</dbReference>
<comment type="function">
    <text evidence="8">Catalyzes the methylthiolation of an aspartic acid residue of ribosomal protein uS12.</text>
</comment>
<evidence type="ECO:0000313" key="12">
    <source>
        <dbReference type="Proteomes" id="UP000297713"/>
    </source>
</evidence>
<evidence type="ECO:0000256" key="3">
    <source>
        <dbReference type="ARBA" id="ARBA00022679"/>
    </source>
</evidence>
<dbReference type="SMART" id="SM00729">
    <property type="entry name" value="Elp3"/>
    <property type="match status" value="1"/>
</dbReference>
<feature type="binding site" evidence="8">
    <location>
        <position position="171"/>
    </location>
    <ligand>
        <name>[4Fe-4S] cluster</name>
        <dbReference type="ChEBI" id="CHEBI:49883"/>
        <label>2</label>
        <note>4Fe-4S-S-AdoMet</note>
    </ligand>
</feature>
<feature type="binding site" evidence="8">
    <location>
        <position position="174"/>
    </location>
    <ligand>
        <name>[4Fe-4S] cluster</name>
        <dbReference type="ChEBI" id="CHEBI:49883"/>
        <label>2</label>
        <note>4Fe-4S-S-AdoMet</note>
    </ligand>
</feature>
<dbReference type="NCBIfam" id="TIGR01125">
    <property type="entry name" value="30S ribosomal protein S12 methylthiotransferase RimO"/>
    <property type="match status" value="1"/>
</dbReference>
<protein>
    <recommendedName>
        <fullName evidence="8">Ribosomal protein uS12 methylthiotransferase RimO</fullName>
        <shortName evidence="8">uS12 MTTase</shortName>
        <shortName evidence="8">uS12 methylthiotransferase</shortName>
        <ecNumber evidence="8">2.8.4.4</ecNumber>
    </recommendedName>
    <alternativeName>
        <fullName evidence="8">Ribosomal protein uS12 (aspartate-C(3))-methylthiotransferase</fullName>
    </alternativeName>
    <alternativeName>
        <fullName evidence="8">Ribosome maturation factor RimO</fullName>
    </alternativeName>
</protein>
<proteinExistence type="inferred from homology"/>
<dbReference type="GO" id="GO:0035599">
    <property type="term" value="F:aspartic acid methylthiotransferase activity"/>
    <property type="evidence" value="ECO:0007669"/>
    <property type="project" value="TreeGrafter"/>
</dbReference>
<dbReference type="PROSITE" id="PS51449">
    <property type="entry name" value="MTTASE_N"/>
    <property type="match status" value="1"/>
</dbReference>
<dbReference type="InterPro" id="IPR038135">
    <property type="entry name" value="Methylthiotransferase_N_sf"/>
</dbReference>
<keyword evidence="1 8" id="KW-0004">4Fe-4S</keyword>
<feature type="binding site" evidence="8">
    <location>
        <position position="17"/>
    </location>
    <ligand>
        <name>[4Fe-4S] cluster</name>
        <dbReference type="ChEBI" id="CHEBI:49883"/>
        <label>1</label>
    </ligand>
</feature>
<dbReference type="SFLD" id="SFLDS00029">
    <property type="entry name" value="Radical_SAM"/>
    <property type="match status" value="1"/>
</dbReference>
<dbReference type="EC" id="2.8.4.4" evidence="8"/>
<dbReference type="InterPro" id="IPR012340">
    <property type="entry name" value="NA-bd_OB-fold"/>
</dbReference>
<dbReference type="RefSeq" id="WP_134439603.1">
    <property type="nucleotide sequence ID" value="NZ_LXQC01000113.1"/>
</dbReference>
<dbReference type="InterPro" id="IPR058240">
    <property type="entry name" value="rSAM_sf"/>
</dbReference>
<keyword evidence="7 8" id="KW-0411">Iron-sulfur</keyword>
<dbReference type="PANTHER" id="PTHR43837">
    <property type="entry name" value="RIBOSOMAL PROTEIN S12 METHYLTHIOTRANSFERASE RIMO"/>
    <property type="match status" value="1"/>
</dbReference>
<keyword evidence="6 8" id="KW-0408">Iron</keyword>
<reference evidence="11 12" key="1">
    <citation type="submission" date="2016-05" db="EMBL/GenBank/DDBJ databases">
        <title>Diversity and Homogeneity among Thermoacidophilic Verrucomicrobia Methanotrophs Linked with Geographical Origin.</title>
        <authorList>
            <person name="Erikstad H.-A."/>
            <person name="Smestad N.B."/>
            <person name="Ceballos R.M."/>
            <person name="Birkeland N.-K."/>
        </authorList>
    </citation>
    <scope>NUCLEOTIDE SEQUENCE [LARGE SCALE GENOMIC DNA]</scope>
    <source>
        <strain evidence="11 12">Phi</strain>
    </source>
</reference>
<evidence type="ECO:0000259" key="10">
    <source>
        <dbReference type="PROSITE" id="PS51918"/>
    </source>
</evidence>
<evidence type="ECO:0000256" key="5">
    <source>
        <dbReference type="ARBA" id="ARBA00022723"/>
    </source>
</evidence>
<feature type="domain" description="MTTase N-terminal" evidence="9">
    <location>
        <begin position="8"/>
        <end position="125"/>
    </location>
</feature>
<dbReference type="PROSITE" id="PS51918">
    <property type="entry name" value="RADICAL_SAM"/>
    <property type="match status" value="1"/>
</dbReference>
<dbReference type="InterPro" id="IPR006638">
    <property type="entry name" value="Elp3/MiaA/NifB-like_rSAM"/>
</dbReference>
<keyword evidence="4 8" id="KW-0949">S-adenosyl-L-methionine</keyword>
<comment type="catalytic activity">
    <reaction evidence="8">
        <text>L-aspartate(89)-[ribosomal protein uS12]-hydrogen + (sulfur carrier)-SH + AH2 + 2 S-adenosyl-L-methionine = 3-methylsulfanyl-L-aspartate(89)-[ribosomal protein uS12]-hydrogen + (sulfur carrier)-H + 5'-deoxyadenosine + L-methionine + A + S-adenosyl-L-homocysteine + 2 H(+)</text>
        <dbReference type="Rhea" id="RHEA:37087"/>
        <dbReference type="Rhea" id="RHEA-COMP:10460"/>
        <dbReference type="Rhea" id="RHEA-COMP:10461"/>
        <dbReference type="Rhea" id="RHEA-COMP:14737"/>
        <dbReference type="Rhea" id="RHEA-COMP:14739"/>
        <dbReference type="ChEBI" id="CHEBI:13193"/>
        <dbReference type="ChEBI" id="CHEBI:15378"/>
        <dbReference type="ChEBI" id="CHEBI:17319"/>
        <dbReference type="ChEBI" id="CHEBI:17499"/>
        <dbReference type="ChEBI" id="CHEBI:29917"/>
        <dbReference type="ChEBI" id="CHEBI:29961"/>
        <dbReference type="ChEBI" id="CHEBI:57844"/>
        <dbReference type="ChEBI" id="CHEBI:57856"/>
        <dbReference type="ChEBI" id="CHEBI:59789"/>
        <dbReference type="ChEBI" id="CHEBI:64428"/>
        <dbReference type="ChEBI" id="CHEBI:73599"/>
        <dbReference type="EC" id="2.8.4.4"/>
    </reaction>
</comment>
<evidence type="ECO:0000256" key="1">
    <source>
        <dbReference type="ARBA" id="ARBA00022485"/>
    </source>
</evidence>
<dbReference type="OrthoDB" id="9805215at2"/>
<dbReference type="InterPro" id="IPR013848">
    <property type="entry name" value="Methylthiotransferase_N"/>
</dbReference>
<dbReference type="GO" id="GO:0051539">
    <property type="term" value="F:4 iron, 4 sulfur cluster binding"/>
    <property type="evidence" value="ECO:0007669"/>
    <property type="project" value="UniProtKB-UniRule"/>
</dbReference>
<comment type="cofactor">
    <cofactor evidence="8">
        <name>[4Fe-4S] cluster</name>
        <dbReference type="ChEBI" id="CHEBI:49883"/>
    </cofactor>
    <text evidence="8">Binds 2 [4Fe-4S] clusters. One cluster is coordinated with 3 cysteines and an exchangeable S-adenosyl-L-methionine.</text>
</comment>
<evidence type="ECO:0000313" key="11">
    <source>
        <dbReference type="EMBL" id="TFE70654.1"/>
    </source>
</evidence>
<evidence type="ECO:0000259" key="9">
    <source>
        <dbReference type="PROSITE" id="PS51449"/>
    </source>
</evidence>
<evidence type="ECO:0000256" key="4">
    <source>
        <dbReference type="ARBA" id="ARBA00022691"/>
    </source>
</evidence>
<keyword evidence="12" id="KW-1185">Reference proteome</keyword>
<feature type="binding site" evidence="8">
    <location>
        <position position="53"/>
    </location>
    <ligand>
        <name>[4Fe-4S] cluster</name>
        <dbReference type="ChEBI" id="CHEBI:49883"/>
        <label>1</label>
    </ligand>
</feature>
<dbReference type="SFLD" id="SFLDG01061">
    <property type="entry name" value="methylthiotransferase"/>
    <property type="match status" value="1"/>
</dbReference>